<feature type="chain" id="PRO_5045984700" description="Lipoprotein" evidence="2">
    <location>
        <begin position="25"/>
        <end position="186"/>
    </location>
</feature>
<evidence type="ECO:0000256" key="2">
    <source>
        <dbReference type="SAM" id="SignalP"/>
    </source>
</evidence>
<comment type="caution">
    <text evidence="3">The sequence shown here is derived from an EMBL/GenBank/DDBJ whole genome shotgun (WGS) entry which is preliminary data.</text>
</comment>
<feature type="region of interest" description="Disordered" evidence="1">
    <location>
        <begin position="31"/>
        <end position="58"/>
    </location>
</feature>
<accession>A0ABQ6FHE3</accession>
<feature type="signal peptide" evidence="2">
    <location>
        <begin position="1"/>
        <end position="24"/>
    </location>
</feature>
<dbReference type="Pfam" id="PF03640">
    <property type="entry name" value="Lipoprotein_15"/>
    <property type="match status" value="2"/>
</dbReference>
<keyword evidence="4" id="KW-1185">Reference proteome</keyword>
<gene>
    <name evidence="3" type="ORF">KDH_03200</name>
</gene>
<dbReference type="Proteomes" id="UP001344906">
    <property type="component" value="Unassembled WGS sequence"/>
</dbReference>
<protein>
    <recommendedName>
        <fullName evidence="5">Lipoprotein</fullName>
    </recommendedName>
</protein>
<dbReference type="EMBL" id="BSRI01000001">
    <property type="protein sequence ID" value="GLV53466.1"/>
    <property type="molecule type" value="Genomic_DNA"/>
</dbReference>
<proteinExistence type="predicted"/>
<dbReference type="PANTHER" id="PTHR39335:SF1">
    <property type="entry name" value="BLL4220 PROTEIN"/>
    <property type="match status" value="1"/>
</dbReference>
<organism evidence="3 4">
    <name type="scientific">Dictyobacter halimunensis</name>
    <dbReference type="NCBI Taxonomy" id="3026934"/>
    <lineage>
        <taxon>Bacteria</taxon>
        <taxon>Bacillati</taxon>
        <taxon>Chloroflexota</taxon>
        <taxon>Ktedonobacteria</taxon>
        <taxon>Ktedonobacterales</taxon>
        <taxon>Dictyobacteraceae</taxon>
        <taxon>Dictyobacter</taxon>
    </lineage>
</organism>
<name>A0ABQ6FHE3_9CHLR</name>
<evidence type="ECO:0000313" key="3">
    <source>
        <dbReference type="EMBL" id="GLV53466.1"/>
    </source>
</evidence>
<sequence>MSKRILLLPLVVFALLLASCGNSSSGSSYSTSNSNNAQASSTPTATPTSSSSSQTSGSVIKTTKATVNGSSQVILTNAQGMTLYYFTPDTATTSACTDSCASTWPPAFSGGTDAVPHVSSLQGTFSLLDTSGKKQIAYNGHPLYTYAGDSAAGQTNGEGIGGKWFVATSTLKAQGSPQTPSSKNGY</sequence>
<reference evidence="3 4" key="1">
    <citation type="submission" date="2023-02" db="EMBL/GenBank/DDBJ databases">
        <title>Dictyobacter halimunensis sp. nov., a new member of the class Ktedonobacteria from forest soil in a geothermal area.</title>
        <authorList>
            <person name="Rachmania M.K."/>
            <person name="Ningsih F."/>
            <person name="Sakai Y."/>
            <person name="Yabe S."/>
            <person name="Yokota A."/>
            <person name="Sjamsuridzal W."/>
        </authorList>
    </citation>
    <scope>NUCLEOTIDE SEQUENCE [LARGE SCALE GENOMIC DNA]</scope>
    <source>
        <strain evidence="3 4">S3.2.2.5</strain>
    </source>
</reference>
<evidence type="ECO:0000256" key="1">
    <source>
        <dbReference type="SAM" id="MobiDB-lite"/>
    </source>
</evidence>
<evidence type="ECO:0008006" key="5">
    <source>
        <dbReference type="Google" id="ProtNLM"/>
    </source>
</evidence>
<evidence type="ECO:0000313" key="4">
    <source>
        <dbReference type="Proteomes" id="UP001344906"/>
    </source>
</evidence>
<dbReference type="PROSITE" id="PS51257">
    <property type="entry name" value="PROKAR_LIPOPROTEIN"/>
    <property type="match status" value="1"/>
</dbReference>
<dbReference type="PANTHER" id="PTHR39335">
    <property type="entry name" value="BLL4220 PROTEIN"/>
    <property type="match status" value="1"/>
</dbReference>
<keyword evidence="2" id="KW-0732">Signal</keyword>
<dbReference type="InterPro" id="IPR005297">
    <property type="entry name" value="Lipoprotein_repeat"/>
</dbReference>
<dbReference type="RefSeq" id="WP_338247111.1">
    <property type="nucleotide sequence ID" value="NZ_BSRI01000001.1"/>
</dbReference>